<gene>
    <name evidence="4" type="ORF">DMP12_00160</name>
</gene>
<feature type="domain" description="DUF2229" evidence="3">
    <location>
        <begin position="785"/>
        <end position="1004"/>
    </location>
</feature>
<dbReference type="CDD" id="cd24035">
    <property type="entry name" value="ASKHA_NBD_O66634-like_rpt2"/>
    <property type="match status" value="1"/>
</dbReference>
<dbReference type="SUPFAM" id="SSF53067">
    <property type="entry name" value="Actin-like ATPase domain"/>
    <property type="match status" value="2"/>
</dbReference>
<evidence type="ECO:0000259" key="3">
    <source>
        <dbReference type="Pfam" id="PF09989"/>
    </source>
</evidence>
<comment type="caution">
    <text evidence="4">The sequence shown here is derived from an EMBL/GenBank/DDBJ whole genome shotgun (WGS) entry which is preliminary data.</text>
</comment>
<organism evidence="4 5">
    <name type="scientific">Gordonibacter urolithinfaciens</name>
    <dbReference type="NCBI Taxonomy" id="1335613"/>
    <lineage>
        <taxon>Bacteria</taxon>
        <taxon>Bacillati</taxon>
        <taxon>Actinomycetota</taxon>
        <taxon>Coriobacteriia</taxon>
        <taxon>Eggerthellales</taxon>
        <taxon>Eggerthellaceae</taxon>
        <taxon>Gordonibacter</taxon>
    </lineage>
</organism>
<reference evidence="5" key="1">
    <citation type="submission" date="2018-05" db="EMBL/GenBank/DDBJ databases">
        <title>Genome Sequencing of selected type strains of the family Eggerthellaceae.</title>
        <authorList>
            <person name="Danylec N."/>
            <person name="Stoll D.A."/>
            <person name="Doetsch A."/>
            <person name="Huch M."/>
        </authorList>
    </citation>
    <scope>NUCLEOTIDE SEQUENCE [LARGE SCALE GENOMIC DNA]</scope>
    <source>
        <strain evidence="5">DSM 27213</strain>
    </source>
</reference>
<dbReference type="InterPro" id="IPR043129">
    <property type="entry name" value="ATPase_NBD"/>
</dbReference>
<feature type="domain" description="ATPase BadF/BadG/BcrA/BcrD type" evidence="2">
    <location>
        <begin position="112"/>
        <end position="324"/>
    </location>
</feature>
<accession>A0A423UNI1</accession>
<feature type="region of interest" description="Disordered" evidence="1">
    <location>
        <begin position="1011"/>
        <end position="1048"/>
    </location>
</feature>
<dbReference type="AlphaFoldDB" id="A0A423UNI1"/>
<dbReference type="InterPro" id="IPR051805">
    <property type="entry name" value="Dehydratase_Activator_Redct"/>
</dbReference>
<evidence type="ECO:0008006" key="6">
    <source>
        <dbReference type="Google" id="ProtNLM"/>
    </source>
</evidence>
<dbReference type="Proteomes" id="UP000285258">
    <property type="component" value="Unassembled WGS sequence"/>
</dbReference>
<dbReference type="EMBL" id="QIBW01000001">
    <property type="protein sequence ID" value="ROT91969.1"/>
    <property type="molecule type" value="Genomic_DNA"/>
</dbReference>
<evidence type="ECO:0000256" key="1">
    <source>
        <dbReference type="SAM" id="MobiDB-lite"/>
    </source>
</evidence>
<evidence type="ECO:0000313" key="5">
    <source>
        <dbReference type="Proteomes" id="UP000285258"/>
    </source>
</evidence>
<evidence type="ECO:0000313" key="4">
    <source>
        <dbReference type="EMBL" id="ROT91969.1"/>
    </source>
</evidence>
<sequence>MVDYDVRVHRLLALRQVLRQAWRVRRMRRCDQPARRRVPGLWRAHHRRHARACQAGVPGAEESGARAHLGIGGCREGTAGGAPRTGVPVGRAGAAVACGAREGREADMLHAGVDIGSKTVKLVVLDDDRELLYDSYERHLSNVRETLGYTLARARMRFPEERMTIGVTGSAGMQFADLLDLPFAQEVVAARTAVERRIPQVDVAIEIGGEDSKILFLTGGEELRMNSTCAGGTGGFIDTIAGMLDMNAEALNYCAHGCRTVHAIASRCAVFAQMDVRPLLNEGVPKEDIAGSVFDAVAAQCIAGLACGRPISGTVALLGGPLHFLSALRERFRLRLGLDDAHLEVPPDGHLFVSEGAAFEAWDSVPYGLGELIGRLESVPWDRGATLERLPALFATDAEHDAFVRRHGALAAPRADLSSAEGRVFLGIDSGSEAIKYVLVDEQGRVLRTYYERSAGSVVEAAQAMLVDLWKHLPLRHDGTLAVEVAHACVTGYGEELLKRAFALDSGEVETVAHVRAARELVPDADFILDIGGQDIKCVWLRDGAVDDIVLNEACSSGCGALLSGMAWSMNVRLDRFLEAAVHAQRPVDLGTRCTVFMTSRVRHAQKEGAELGDIAAGLAYSVVRNAVYKVIRARDAASLGRRVVVQGGTFMNDAVLRAFENLYGAEVARPALAAHMGAYGAALIARDRAAAGGRSGLLSRAKVERLASSKRTEVCGRCGNACRLTVTSFDDGDAVRTFTVGNRCERGLGDGAEDNGLPDLFAYRYKRLFAYRALPEDAAPRGVIGLPRALGMYDLYPFWHTLLTRLGFRVVPSRLPPAALRGRALETIPSESLCYPAKLMHAHLVDLAERGVPAAFLPYVRAEGPEGRSCPVLAGYPFVLDANVGFVHERGMQLVMPQVEAVLGDDGPDGRLAAALQEALEPVACGLGLEEVERAARAAACEQARFRADMVSAGRAALALMAERGVPGVVLAGRPYHGDPAANHAIPGLLRSYGFAVLTEDALPAGACGGGAGKGESGPAKGGRQGEAVGGDAAPVRAGSADDGGTSRWEHPARILRAARFAAGRDDLEFVVLYSFGCGLDAVTVDQARAVLKKRGRSLTALKIDEMVDLAATRIRVRSMVAAREERLGRGDAR</sequence>
<name>A0A423UNI1_9ACTN</name>
<feature type="domain" description="ATPase BadF/BadG/BcrA/BcrD type" evidence="2">
    <location>
        <begin position="426"/>
        <end position="686"/>
    </location>
</feature>
<proteinExistence type="predicted"/>
<dbReference type="Pfam" id="PF09989">
    <property type="entry name" value="DUF2229"/>
    <property type="match status" value="1"/>
</dbReference>
<dbReference type="PANTHER" id="PTHR32329:SF4">
    <property type="entry name" value="ACTIVATOR OF 2-HYDROXYACYL-COA DEHYDRATASE"/>
    <property type="match status" value="1"/>
</dbReference>
<feature type="compositionally biased region" description="Gly residues" evidence="1">
    <location>
        <begin position="1011"/>
        <end position="1030"/>
    </location>
</feature>
<dbReference type="Pfam" id="PF01869">
    <property type="entry name" value="BcrAD_BadFG"/>
    <property type="match status" value="2"/>
</dbReference>
<dbReference type="CDD" id="cd24034">
    <property type="entry name" value="ASKHA_NBD_O66634-like_rpt1"/>
    <property type="match status" value="1"/>
</dbReference>
<protein>
    <recommendedName>
        <fullName evidence="6">2-hydroxyglutaryl-CoA dehydratase</fullName>
    </recommendedName>
</protein>
<dbReference type="InterPro" id="IPR018709">
    <property type="entry name" value="CoA_activase_DUF2229"/>
</dbReference>
<dbReference type="Gene3D" id="3.30.420.40">
    <property type="match status" value="4"/>
</dbReference>
<evidence type="ECO:0000259" key="2">
    <source>
        <dbReference type="Pfam" id="PF01869"/>
    </source>
</evidence>
<dbReference type="PANTHER" id="PTHR32329">
    <property type="entry name" value="BIFUNCTIONAL PROTEIN [INCLUDES 2-HYDROXYACYL-COA DEHYDRATASE (N-TER) AND ITS ACTIVATOR DOMAIN (C_TERM)-RELATED"/>
    <property type="match status" value="1"/>
</dbReference>
<dbReference type="InterPro" id="IPR002731">
    <property type="entry name" value="ATPase_BadF"/>
</dbReference>